<protein>
    <recommendedName>
        <fullName evidence="10">Probable lipid II flippase MurJ</fullName>
    </recommendedName>
</protein>
<feature type="transmembrane region" description="Helical" evidence="10">
    <location>
        <begin position="287"/>
        <end position="307"/>
    </location>
</feature>
<keyword evidence="10 11" id="KW-0961">Cell wall biogenesis/degradation</keyword>
<evidence type="ECO:0000256" key="3">
    <source>
        <dbReference type="ARBA" id="ARBA00022692"/>
    </source>
</evidence>
<gene>
    <name evidence="10 12" type="primary">murJ</name>
    <name evidence="12" type="ORF">K8I29_04710</name>
</gene>
<dbReference type="PRINTS" id="PR01806">
    <property type="entry name" value="VIRFACTRMVIN"/>
</dbReference>
<dbReference type="Proteomes" id="UP000705867">
    <property type="component" value="Unassembled WGS sequence"/>
</dbReference>
<feature type="transmembrane region" description="Helical" evidence="10">
    <location>
        <begin position="401"/>
        <end position="420"/>
    </location>
</feature>
<feature type="transmembrane region" description="Helical" evidence="10">
    <location>
        <begin position="162"/>
        <end position="183"/>
    </location>
</feature>
<dbReference type="GO" id="GO:0009252">
    <property type="term" value="P:peptidoglycan biosynthetic process"/>
    <property type="evidence" value="ECO:0007669"/>
    <property type="project" value="UniProtKB-UniRule"/>
</dbReference>
<proteinExistence type="inferred from homology"/>
<keyword evidence="2 10" id="KW-1003">Cell membrane</keyword>
<accession>A0A953J9C5</accession>
<dbReference type="InterPro" id="IPR051050">
    <property type="entry name" value="Lipid_II_flippase_MurJ/MviN"/>
</dbReference>
<evidence type="ECO:0000256" key="11">
    <source>
        <dbReference type="PIRNR" id="PIRNR002869"/>
    </source>
</evidence>
<evidence type="ECO:0000256" key="4">
    <source>
        <dbReference type="ARBA" id="ARBA00022960"/>
    </source>
</evidence>
<keyword evidence="3 10" id="KW-0812">Transmembrane</keyword>
<evidence type="ECO:0000256" key="9">
    <source>
        <dbReference type="ARBA" id="ARBA00061532"/>
    </source>
</evidence>
<evidence type="ECO:0000256" key="6">
    <source>
        <dbReference type="ARBA" id="ARBA00022989"/>
    </source>
</evidence>
<dbReference type="PIRSF" id="PIRSF002869">
    <property type="entry name" value="MviN"/>
    <property type="match status" value="1"/>
</dbReference>
<dbReference type="GO" id="GO:0008360">
    <property type="term" value="P:regulation of cell shape"/>
    <property type="evidence" value="ECO:0007669"/>
    <property type="project" value="UniProtKB-UniRule"/>
</dbReference>
<keyword evidence="6 10" id="KW-1133">Transmembrane helix</keyword>
<dbReference type="PANTHER" id="PTHR47019:SF1">
    <property type="entry name" value="LIPID II FLIPPASE MURJ"/>
    <property type="match status" value="1"/>
</dbReference>
<evidence type="ECO:0000256" key="1">
    <source>
        <dbReference type="ARBA" id="ARBA00004651"/>
    </source>
</evidence>
<dbReference type="NCBIfam" id="TIGR01695">
    <property type="entry name" value="murJ_mviN"/>
    <property type="match status" value="1"/>
</dbReference>
<sequence>MSAKGKIARAAGVMSLATFISRILGYIKDMILAGLFGASGWADSFFVAFRIPNLLRELFAEGSMSSAFIPVLTEYQTKHGKEEANRLVRAAFVFILLFVGLICLLGMLFAPAIVAVIAPGFLGDPEKFSTTVLLTRVMFPFLLFISLAALVMGALNTRRVFFIPALAPATLNVVIILFVVAFVPFFPNPIVAVAAGVAAGGLVQFCFQLPSFYRQGYRLGFGPTDRVWEGSAGSALLHPGLKRIGYLIIPATAGLAVNQINIFVSTILASYLPEGSITYLYYSMRLIQFPIGIFGVAMGMAVLPALSEHAVRGELDKVKEDFSFALRLLFFITVPAMVGLIALRVPIVATLFQRGRFSYEATIGTSDALMFYSLGIWAIVGVRVITAAFYSLQDTRTPVKIAALSMVINILMSILLMGPLYHKGLAFANAIASGCNFILLFALLRRKLGGIGAGKILRSFARTLAASVIMGIAGWGVVRGEVWTLSGHTLDKAASLGGALLFCAAVYVVLSYLLKSEEMGYIISKVRRKK</sequence>
<evidence type="ECO:0000256" key="2">
    <source>
        <dbReference type="ARBA" id="ARBA00022475"/>
    </source>
</evidence>
<reference evidence="12" key="2">
    <citation type="submission" date="2021-08" db="EMBL/GenBank/DDBJ databases">
        <authorList>
            <person name="Dalcin Martins P."/>
        </authorList>
    </citation>
    <scope>NUCLEOTIDE SEQUENCE</scope>
    <source>
        <strain evidence="12">MAG_39</strain>
    </source>
</reference>
<dbReference type="CDD" id="cd13123">
    <property type="entry name" value="MATE_MurJ_like"/>
    <property type="match status" value="1"/>
</dbReference>
<keyword evidence="7 10" id="KW-0472">Membrane</keyword>
<feature type="transmembrane region" description="Helical" evidence="10">
    <location>
        <begin position="426"/>
        <end position="444"/>
    </location>
</feature>
<feature type="transmembrane region" description="Helical" evidence="10">
    <location>
        <begin position="493"/>
        <end position="514"/>
    </location>
</feature>
<evidence type="ECO:0000256" key="7">
    <source>
        <dbReference type="ARBA" id="ARBA00023136"/>
    </source>
</evidence>
<feature type="transmembrane region" description="Helical" evidence="10">
    <location>
        <begin position="456"/>
        <end position="478"/>
    </location>
</feature>
<name>A0A953J9C5_9BACT</name>
<dbReference type="InterPro" id="IPR004268">
    <property type="entry name" value="MurJ"/>
</dbReference>
<organism evidence="12 13">
    <name type="scientific">Candidatus Nitrobium versatile</name>
    <dbReference type="NCBI Taxonomy" id="2884831"/>
    <lineage>
        <taxon>Bacteria</taxon>
        <taxon>Pseudomonadati</taxon>
        <taxon>Nitrospirota</taxon>
        <taxon>Nitrospiria</taxon>
        <taxon>Nitrospirales</taxon>
        <taxon>Nitrospiraceae</taxon>
        <taxon>Candidatus Nitrobium</taxon>
    </lineage>
</organism>
<feature type="transmembrane region" description="Helical" evidence="10">
    <location>
        <begin position="189"/>
        <end position="209"/>
    </location>
</feature>
<feature type="transmembrane region" description="Helical" evidence="10">
    <location>
        <begin position="91"/>
        <end position="117"/>
    </location>
</feature>
<evidence type="ECO:0000313" key="13">
    <source>
        <dbReference type="Proteomes" id="UP000705867"/>
    </source>
</evidence>
<feature type="transmembrane region" description="Helical" evidence="10">
    <location>
        <begin position="7"/>
        <end position="24"/>
    </location>
</feature>
<comment type="pathway">
    <text evidence="10">Cell wall biogenesis; peptidoglycan biosynthesis.</text>
</comment>
<evidence type="ECO:0000256" key="5">
    <source>
        <dbReference type="ARBA" id="ARBA00022984"/>
    </source>
</evidence>
<keyword evidence="4 10" id="KW-0133">Cell shape</keyword>
<dbReference type="EMBL" id="JAIOIV010000034">
    <property type="protein sequence ID" value="MBZ0155504.1"/>
    <property type="molecule type" value="Genomic_DNA"/>
</dbReference>
<evidence type="ECO:0000313" key="12">
    <source>
        <dbReference type="EMBL" id="MBZ0155504.1"/>
    </source>
</evidence>
<reference evidence="12" key="1">
    <citation type="journal article" date="2021" name="bioRxiv">
        <title>Unraveling nitrogen, sulfur and carbon metabolic pathways and microbial community transcriptional responses to substrate deprivation and toxicity stresses in a bioreactor mimicking anoxic brackish coastal sediment conditions.</title>
        <authorList>
            <person name="Martins P.D."/>
            <person name="Echeveste M.J."/>
            <person name="Arshad A."/>
            <person name="Kurth J."/>
            <person name="Ouboter H."/>
            <person name="Jetten M.S.M."/>
            <person name="Welte C.U."/>
        </authorList>
    </citation>
    <scope>NUCLEOTIDE SEQUENCE</scope>
    <source>
        <strain evidence="12">MAG_39</strain>
    </source>
</reference>
<dbReference type="GO" id="GO:0034204">
    <property type="term" value="P:lipid translocation"/>
    <property type="evidence" value="ECO:0007669"/>
    <property type="project" value="TreeGrafter"/>
</dbReference>
<comment type="subcellular location">
    <subcellularLocation>
        <location evidence="1 10">Cell membrane</location>
        <topology evidence="1 10">Multi-pass membrane protein</topology>
    </subcellularLocation>
</comment>
<feature type="transmembrane region" description="Helical" evidence="10">
    <location>
        <begin position="30"/>
        <end position="49"/>
    </location>
</feature>
<keyword evidence="5 10" id="KW-0573">Peptidoglycan synthesis</keyword>
<feature type="transmembrane region" description="Helical" evidence="10">
    <location>
        <begin position="328"/>
        <end position="349"/>
    </location>
</feature>
<dbReference type="Pfam" id="PF03023">
    <property type="entry name" value="MurJ"/>
    <property type="match status" value="1"/>
</dbReference>
<comment type="caution">
    <text evidence="12">The sequence shown here is derived from an EMBL/GenBank/DDBJ whole genome shotgun (WGS) entry which is preliminary data.</text>
</comment>
<dbReference type="GO" id="GO:0005886">
    <property type="term" value="C:plasma membrane"/>
    <property type="evidence" value="ECO:0007669"/>
    <property type="project" value="UniProtKB-SubCell"/>
</dbReference>
<comment type="similarity">
    <text evidence="9 10 11">Belongs to the MurJ/MviN family.</text>
</comment>
<evidence type="ECO:0000256" key="10">
    <source>
        <dbReference type="HAMAP-Rule" id="MF_02078"/>
    </source>
</evidence>
<dbReference type="PANTHER" id="PTHR47019">
    <property type="entry name" value="LIPID II FLIPPASE MURJ"/>
    <property type="match status" value="1"/>
</dbReference>
<feature type="transmembrane region" description="Helical" evidence="10">
    <location>
        <begin position="369"/>
        <end position="389"/>
    </location>
</feature>
<feature type="transmembrane region" description="Helical" evidence="10">
    <location>
        <begin position="137"/>
        <end position="155"/>
    </location>
</feature>
<dbReference type="GO" id="GO:0071555">
    <property type="term" value="P:cell wall organization"/>
    <property type="evidence" value="ECO:0007669"/>
    <property type="project" value="UniProtKB-UniRule"/>
</dbReference>
<evidence type="ECO:0000256" key="8">
    <source>
        <dbReference type="ARBA" id="ARBA00060041"/>
    </source>
</evidence>
<feature type="transmembrane region" description="Helical" evidence="10">
    <location>
        <begin position="244"/>
        <end position="267"/>
    </location>
</feature>
<keyword evidence="10 11" id="KW-0813">Transport</keyword>
<dbReference type="AlphaFoldDB" id="A0A953J9C5"/>
<comment type="function">
    <text evidence="8 10 11">Involved in peptidoglycan biosynthesis. Transports lipid-linked peptidoglycan precursors from the inner to the outer leaflet of the cytoplasmic membrane.</text>
</comment>
<dbReference type="GO" id="GO:0015648">
    <property type="term" value="F:lipid-linked peptidoglycan transporter activity"/>
    <property type="evidence" value="ECO:0007669"/>
    <property type="project" value="UniProtKB-UniRule"/>
</dbReference>
<dbReference type="HAMAP" id="MF_02078">
    <property type="entry name" value="MurJ_MviN"/>
    <property type="match status" value="1"/>
</dbReference>